<proteinExistence type="inferred from homology"/>
<dbReference type="InterPro" id="IPR051085">
    <property type="entry name" value="MB_O-acyltransferase"/>
</dbReference>
<reference evidence="11" key="1">
    <citation type="submission" date="2020-10" db="EMBL/GenBank/DDBJ databases">
        <authorList>
            <person name="Gilroy R."/>
        </authorList>
    </citation>
    <scope>NUCLEOTIDE SEQUENCE</scope>
    <source>
        <strain evidence="11">CHK190-19873</strain>
    </source>
</reference>
<dbReference type="AlphaFoldDB" id="A0A9D1JL93"/>
<evidence type="ECO:0000256" key="1">
    <source>
        <dbReference type="ARBA" id="ARBA00004651"/>
    </source>
</evidence>
<dbReference type="InterPro" id="IPR004299">
    <property type="entry name" value="MBOAT_fam"/>
</dbReference>
<feature type="transmembrane region" description="Helical" evidence="10">
    <location>
        <begin position="309"/>
        <end position="342"/>
    </location>
</feature>
<evidence type="ECO:0000256" key="3">
    <source>
        <dbReference type="ARBA" id="ARBA00022475"/>
    </source>
</evidence>
<protein>
    <submittedName>
        <fullName evidence="11">MBOAT family protein</fullName>
    </submittedName>
</protein>
<evidence type="ECO:0000256" key="10">
    <source>
        <dbReference type="SAM" id="Phobius"/>
    </source>
</evidence>
<keyword evidence="3 9" id="KW-1003">Cell membrane</keyword>
<evidence type="ECO:0000256" key="8">
    <source>
        <dbReference type="ARBA" id="ARBA00023315"/>
    </source>
</evidence>
<dbReference type="PIRSF" id="PIRSF016636">
    <property type="entry name" value="AlgI_DltB"/>
    <property type="match status" value="1"/>
</dbReference>
<evidence type="ECO:0000256" key="9">
    <source>
        <dbReference type="PIRNR" id="PIRNR016636"/>
    </source>
</evidence>
<evidence type="ECO:0000256" key="2">
    <source>
        <dbReference type="ARBA" id="ARBA00010323"/>
    </source>
</evidence>
<dbReference type="GO" id="GO:0016746">
    <property type="term" value="F:acyltransferase activity"/>
    <property type="evidence" value="ECO:0007669"/>
    <property type="project" value="UniProtKB-KW"/>
</dbReference>
<comment type="subcellular location">
    <subcellularLocation>
        <location evidence="1">Cell membrane</location>
        <topology evidence="1">Multi-pass membrane protein</topology>
    </subcellularLocation>
</comment>
<dbReference type="GO" id="GO:0005886">
    <property type="term" value="C:plasma membrane"/>
    <property type="evidence" value="ECO:0007669"/>
    <property type="project" value="UniProtKB-SubCell"/>
</dbReference>
<comment type="similarity">
    <text evidence="2 9">Belongs to the membrane-bound acyltransferase family.</text>
</comment>
<evidence type="ECO:0000256" key="4">
    <source>
        <dbReference type="ARBA" id="ARBA00022679"/>
    </source>
</evidence>
<keyword evidence="6 10" id="KW-1133">Transmembrane helix</keyword>
<feature type="transmembrane region" description="Helical" evidence="10">
    <location>
        <begin position="362"/>
        <end position="383"/>
    </location>
</feature>
<name>A0A9D1JL93_9FIRM</name>
<feature type="transmembrane region" description="Helical" evidence="10">
    <location>
        <begin position="395"/>
        <end position="414"/>
    </location>
</feature>
<keyword evidence="8 9" id="KW-0012">Acyltransferase</keyword>
<sequence>MLFSSAEFLFLFLPAVLLLYYLVKPWRAIQNAVLLVMSLLFYAWGEPKFVFALIGTILANWIFGLLVDRFRERKGLAKGIVALTAAADIGFLFVFKYLGFSAGILNQIFPGMVQVPQIALPIGISFFIFREISYVVDVYRGTAGCQKNPAKLALYVAFFPELVAGPIVRYTTVEGEIDGRRETWEDFSWGARRFLEGMCKKVLISNTMANVADYAFGLTGTADLTMGLAWLGAVAYTFQIYFDFSGYSDMAIGLGRMFGFHFLENFDRPYISRSVTEFWRRWHISMGSWFRDYLYIPLGGNRVSRGRHLFNMFVVWLATGIWHGANWTFIVWGLFYFVILAVEKETGLAKKLGAGKGPKPGRAVSAAGHLYTMLFVILGWVIFRADSLGQAWQYFAAMFGANGVSMGAKAWFYLREYAPELIAGVLVSGTLLQRLGQKKGMQTVYAAALVLLFLASVAYVVKGSYSPFIYLNF</sequence>
<feature type="transmembrane region" description="Helical" evidence="10">
    <location>
        <begin position="79"/>
        <end position="98"/>
    </location>
</feature>
<evidence type="ECO:0000313" key="12">
    <source>
        <dbReference type="Proteomes" id="UP000823935"/>
    </source>
</evidence>
<feature type="transmembrane region" description="Helical" evidence="10">
    <location>
        <begin position="443"/>
        <end position="461"/>
    </location>
</feature>
<dbReference type="PANTHER" id="PTHR13285:SF23">
    <property type="entry name" value="TEICHOIC ACID D-ALANYLTRANSFERASE"/>
    <property type="match status" value="1"/>
</dbReference>
<evidence type="ECO:0000256" key="5">
    <source>
        <dbReference type="ARBA" id="ARBA00022692"/>
    </source>
</evidence>
<dbReference type="Proteomes" id="UP000823935">
    <property type="component" value="Unassembled WGS sequence"/>
</dbReference>
<keyword evidence="5 10" id="KW-0812">Transmembrane</keyword>
<evidence type="ECO:0000313" key="11">
    <source>
        <dbReference type="EMBL" id="HIS33031.1"/>
    </source>
</evidence>
<feature type="transmembrane region" description="Helical" evidence="10">
    <location>
        <begin position="6"/>
        <end position="23"/>
    </location>
</feature>
<accession>A0A9D1JL93</accession>
<reference evidence="11" key="2">
    <citation type="journal article" date="2021" name="PeerJ">
        <title>Extensive microbial diversity within the chicken gut microbiome revealed by metagenomics and culture.</title>
        <authorList>
            <person name="Gilroy R."/>
            <person name="Ravi A."/>
            <person name="Getino M."/>
            <person name="Pursley I."/>
            <person name="Horton D.L."/>
            <person name="Alikhan N.F."/>
            <person name="Baker D."/>
            <person name="Gharbi K."/>
            <person name="Hall N."/>
            <person name="Watson M."/>
            <person name="Adriaenssens E.M."/>
            <person name="Foster-Nyarko E."/>
            <person name="Jarju S."/>
            <person name="Secka A."/>
            <person name="Antonio M."/>
            <person name="Oren A."/>
            <person name="Chaudhuri R.R."/>
            <person name="La Ragione R."/>
            <person name="Hildebrand F."/>
            <person name="Pallen M.J."/>
        </authorList>
    </citation>
    <scope>NUCLEOTIDE SEQUENCE</scope>
    <source>
        <strain evidence="11">CHK190-19873</strain>
    </source>
</reference>
<dbReference type="InterPro" id="IPR024194">
    <property type="entry name" value="Ac/AlaTfrase_AlgI/DltB"/>
</dbReference>
<dbReference type="Pfam" id="PF03062">
    <property type="entry name" value="MBOAT"/>
    <property type="match status" value="1"/>
</dbReference>
<evidence type="ECO:0000256" key="6">
    <source>
        <dbReference type="ARBA" id="ARBA00022989"/>
    </source>
</evidence>
<keyword evidence="7 9" id="KW-0472">Membrane</keyword>
<dbReference type="PIRSF" id="PIRSF500217">
    <property type="entry name" value="AlgI"/>
    <property type="match status" value="1"/>
</dbReference>
<feature type="transmembrane region" description="Helical" evidence="10">
    <location>
        <begin position="118"/>
        <end position="139"/>
    </location>
</feature>
<dbReference type="GO" id="GO:0042121">
    <property type="term" value="P:alginic acid biosynthetic process"/>
    <property type="evidence" value="ECO:0007669"/>
    <property type="project" value="InterPro"/>
</dbReference>
<feature type="transmembrane region" description="Helical" evidence="10">
    <location>
        <begin position="50"/>
        <end position="67"/>
    </location>
</feature>
<comment type="caution">
    <text evidence="11">The sequence shown here is derived from an EMBL/GenBank/DDBJ whole genome shotgun (WGS) entry which is preliminary data.</text>
</comment>
<keyword evidence="4 9" id="KW-0808">Transferase</keyword>
<dbReference type="InterPro" id="IPR028362">
    <property type="entry name" value="AlgI"/>
</dbReference>
<evidence type="ECO:0000256" key="7">
    <source>
        <dbReference type="ARBA" id="ARBA00023136"/>
    </source>
</evidence>
<organism evidence="11 12">
    <name type="scientific">Candidatus Limivivens intestinipullorum</name>
    <dbReference type="NCBI Taxonomy" id="2840858"/>
    <lineage>
        <taxon>Bacteria</taxon>
        <taxon>Bacillati</taxon>
        <taxon>Bacillota</taxon>
        <taxon>Clostridia</taxon>
        <taxon>Lachnospirales</taxon>
        <taxon>Lachnospiraceae</taxon>
        <taxon>Lachnospiraceae incertae sedis</taxon>
        <taxon>Candidatus Limivivens</taxon>
    </lineage>
</organism>
<gene>
    <name evidence="11" type="ORF">IAB44_16025</name>
</gene>
<dbReference type="EMBL" id="DVIQ01000110">
    <property type="protein sequence ID" value="HIS33031.1"/>
    <property type="molecule type" value="Genomic_DNA"/>
</dbReference>
<dbReference type="PANTHER" id="PTHR13285">
    <property type="entry name" value="ACYLTRANSFERASE"/>
    <property type="match status" value="1"/>
</dbReference>